<dbReference type="InterPro" id="IPR012337">
    <property type="entry name" value="RNaseH-like_sf"/>
</dbReference>
<reference evidence="6" key="1">
    <citation type="journal article" date="2022" name="Int. J. Mol. Sci.">
        <title>Draft Genome of Tanacetum Coccineum: Genomic Comparison of Closely Related Tanacetum-Family Plants.</title>
        <authorList>
            <person name="Yamashiro T."/>
            <person name="Shiraishi A."/>
            <person name="Nakayama K."/>
            <person name="Satake H."/>
        </authorList>
    </citation>
    <scope>NUCLEOTIDE SEQUENCE</scope>
</reference>
<feature type="coiled-coil region" evidence="3">
    <location>
        <begin position="236"/>
        <end position="270"/>
    </location>
</feature>
<dbReference type="PROSITE" id="PS50994">
    <property type="entry name" value="INTEGRASE"/>
    <property type="match status" value="1"/>
</dbReference>
<dbReference type="SUPFAM" id="SSF53098">
    <property type="entry name" value="Ribonuclease H-like"/>
    <property type="match status" value="1"/>
</dbReference>
<comment type="caution">
    <text evidence="6">The sequence shown here is derived from an EMBL/GenBank/DDBJ whole genome shotgun (WGS) entry which is preliminary data.</text>
</comment>
<dbReference type="Pfam" id="PF00665">
    <property type="entry name" value="rve"/>
    <property type="match status" value="1"/>
</dbReference>
<dbReference type="PANTHER" id="PTHR42648">
    <property type="entry name" value="TRANSPOSASE, PUTATIVE-RELATED"/>
    <property type="match status" value="1"/>
</dbReference>
<dbReference type="PANTHER" id="PTHR42648:SF21">
    <property type="entry name" value="CYSTEINE-RICH RLK (RECEPTOR-LIKE PROTEIN KINASE) 8"/>
    <property type="match status" value="1"/>
</dbReference>
<reference evidence="6" key="2">
    <citation type="submission" date="2022-01" db="EMBL/GenBank/DDBJ databases">
        <authorList>
            <person name="Yamashiro T."/>
            <person name="Shiraishi A."/>
            <person name="Satake H."/>
            <person name="Nakayama K."/>
        </authorList>
    </citation>
    <scope>NUCLEOTIDE SEQUENCE</scope>
</reference>
<evidence type="ECO:0000313" key="6">
    <source>
        <dbReference type="EMBL" id="GJT41282.1"/>
    </source>
</evidence>
<dbReference type="EMBL" id="BQNB010015549">
    <property type="protein sequence ID" value="GJT41282.1"/>
    <property type="molecule type" value="Genomic_DNA"/>
</dbReference>
<dbReference type="InterPro" id="IPR036397">
    <property type="entry name" value="RNaseH_sf"/>
</dbReference>
<keyword evidence="1" id="KW-0479">Metal-binding</keyword>
<dbReference type="Pfam" id="PF14223">
    <property type="entry name" value="Retrotran_gag_2"/>
    <property type="match status" value="1"/>
</dbReference>
<keyword evidence="7" id="KW-1185">Reference proteome</keyword>
<evidence type="ECO:0000256" key="2">
    <source>
        <dbReference type="ARBA" id="ARBA00022801"/>
    </source>
</evidence>
<dbReference type="InterPro" id="IPR013103">
    <property type="entry name" value="RVT_2"/>
</dbReference>
<dbReference type="InterPro" id="IPR043502">
    <property type="entry name" value="DNA/RNA_pol_sf"/>
</dbReference>
<dbReference type="Proteomes" id="UP001151760">
    <property type="component" value="Unassembled WGS sequence"/>
</dbReference>
<proteinExistence type="predicted"/>
<evidence type="ECO:0000256" key="3">
    <source>
        <dbReference type="SAM" id="Coils"/>
    </source>
</evidence>
<name>A0ABQ5DSD3_9ASTR</name>
<evidence type="ECO:0000259" key="5">
    <source>
        <dbReference type="PROSITE" id="PS50994"/>
    </source>
</evidence>
<gene>
    <name evidence="6" type="ORF">Tco_0941147</name>
</gene>
<feature type="compositionally biased region" description="Basic and acidic residues" evidence="4">
    <location>
        <begin position="479"/>
        <end position="489"/>
    </location>
</feature>
<protein>
    <submittedName>
        <fullName evidence="6">Retrovirus-related pol polyprotein from transposon TNT 1-94</fullName>
    </submittedName>
</protein>
<evidence type="ECO:0000256" key="1">
    <source>
        <dbReference type="ARBA" id="ARBA00022723"/>
    </source>
</evidence>
<feature type="domain" description="Integrase catalytic" evidence="5">
    <location>
        <begin position="685"/>
        <end position="871"/>
    </location>
</feature>
<dbReference type="Pfam" id="PF07727">
    <property type="entry name" value="RVT_2"/>
    <property type="match status" value="1"/>
</dbReference>
<keyword evidence="3" id="KW-0175">Coiled coil</keyword>
<evidence type="ECO:0000256" key="4">
    <source>
        <dbReference type="SAM" id="MobiDB-lite"/>
    </source>
</evidence>
<feature type="region of interest" description="Disordered" evidence="4">
    <location>
        <begin position="449"/>
        <end position="489"/>
    </location>
</feature>
<keyword evidence="2" id="KW-0378">Hydrolase</keyword>
<dbReference type="Pfam" id="PF25597">
    <property type="entry name" value="SH3_retrovirus"/>
    <property type="match status" value="1"/>
</dbReference>
<feature type="region of interest" description="Disordered" evidence="4">
    <location>
        <begin position="980"/>
        <end position="1022"/>
    </location>
</feature>
<feature type="coiled-coil region" evidence="3">
    <location>
        <begin position="350"/>
        <end position="416"/>
    </location>
</feature>
<dbReference type="SUPFAM" id="SSF56672">
    <property type="entry name" value="DNA/RNA polymerases"/>
    <property type="match status" value="1"/>
</dbReference>
<feature type="region of interest" description="Disordered" evidence="4">
    <location>
        <begin position="895"/>
        <end position="942"/>
    </location>
</feature>
<accession>A0ABQ5DSD3</accession>
<dbReference type="Gene3D" id="3.30.420.10">
    <property type="entry name" value="Ribonuclease H-like superfamily/Ribonuclease H"/>
    <property type="match status" value="1"/>
</dbReference>
<dbReference type="InterPro" id="IPR001584">
    <property type="entry name" value="Integrase_cat-core"/>
</dbReference>
<feature type="region of interest" description="Disordered" evidence="4">
    <location>
        <begin position="1745"/>
        <end position="1765"/>
    </location>
</feature>
<organism evidence="6 7">
    <name type="scientific">Tanacetum coccineum</name>
    <dbReference type="NCBI Taxonomy" id="301880"/>
    <lineage>
        <taxon>Eukaryota</taxon>
        <taxon>Viridiplantae</taxon>
        <taxon>Streptophyta</taxon>
        <taxon>Embryophyta</taxon>
        <taxon>Tracheophyta</taxon>
        <taxon>Spermatophyta</taxon>
        <taxon>Magnoliopsida</taxon>
        <taxon>eudicotyledons</taxon>
        <taxon>Gunneridae</taxon>
        <taxon>Pentapetalae</taxon>
        <taxon>asterids</taxon>
        <taxon>campanulids</taxon>
        <taxon>Asterales</taxon>
        <taxon>Asteraceae</taxon>
        <taxon>Asteroideae</taxon>
        <taxon>Anthemideae</taxon>
        <taxon>Anthemidinae</taxon>
        <taxon>Tanacetum</taxon>
    </lineage>
</organism>
<dbReference type="InterPro" id="IPR057670">
    <property type="entry name" value="SH3_retrovirus"/>
</dbReference>
<sequence length="1794" mass="201878">MLTKQPNLATHDLHKIALGSSNPWNLKQAKLSQPTLYDGHALLNPTHTSVKVHDSEDSLVHAEVSRTKMSKRLGTIKPINYAELNALYSHFVPQKELSREQVYWLPAEELATQKSNPPKPNQELIPWLPIQAGSGEFKPVKAMFTEQIIPFYENVKQLVQKLDENIVTKVTEYMRIFDELDTEYERCVLANKNLKIERENLLIQNDCLIANCLEKDICSIVLASDIVVPPSLNCLCEELRSKCDREHSKVVKLEAEILKKQQMLNESEKHCAFIEKNHVNLQVKFQKYKEYLQNQRVCDNSNSTASNAMFEINKLKDQLQGKDGTIRNLHTQINITRMLNVGSTVGSFDKQALETELSQLKDAITSVRIQNDGFKVKNENVKRRYKELSKTNTHLRDALMGKITALTTENAKLKTELISKMSSGFIACEKPKVLAPGMYAISPKYIPPQSTTKKLKPATGASKPMSKSDTRNHSTLPTKSEKEMRVEDHHRNLNKKNHVDSRLNVKRTGFVLNSNNVCNVCNECLIFLNHDKCVVRTLKSVYLKTPKAKHNMITTKKVWKAKVVASVKPQWKPTGRHFTLYDKYPLTRIAEPIVEPLELTPCVNSSSKVTMISGVTDYTFSDQKAGSKGISGSTNCPLVSGFRMFTTYDRTLNELARNDLVRGLPMLKYDKDHLCPSCQLGKSKKSSHPLKTVNTNTEILNTLHMDLCGPMRFESINKKKYILVIVDDYTRFGWVRFLRTKDETPEVLKKFIVTTQRVLNATVRYVRMDNGTEFVNKTLTEFFESVGITHNTSVPRSPQQNGVVERRNRTLMEAARTMLIFAKSSLFFGLKVFGSLCYPTNDYDDLGKLKAKADIGIFVGYAPTKKAYRIFNKRTRKIQETVHVTFDELSDGLTSVQSSTGLEPNPMAPMHNGAGPEISALHSGRSRSELVNDPTTPSVPPSAKQLEELFQPLFVDDEEFPPAVQTPPVRVNAALAPEIATGSPSTSINTEDAPAAITSSSESQTPPPDTGVTGIETPLPTNDSDLFEPYIAPETASAASSSGTVIVDVTLNSPITHVQKWTKDHPLENVIGDLHRPVSTRQQLETDAWWVHVPSPDTIFYNPTSMDIQGSSWLNMEKCYKNKCSVCRNSCQNMIIFHLMWKTAFLNGELNEVVYVSQPEGFVDPEHPTHVYRLKKALYGLKQAPLIYVDDIIFASTKPKSCQLFAHEMNSTFQMSMMGQMSFFLGLQVSQNPIGIFINQSKYALVILKKYGFDTSTPIDTPMVERPNLDEDRGGKLIDPTHFRRMVGSLMYLSASRPDIVFAVCMCARYQAKPTDKHLHAIKRIFRYLKGTIHMGLWYPKDSDFALKAFADADYAGCQDTRRMFNIPDLSTLISVTTSSKSKLKEELSFGHTVADSITERLKRATTYVLRQIDFSLLSRIDQGVGSTSGIRACALRNFDLGTMELENSQNNALAKLPMLKLGEYEMWEIRIKQYFQIQDYALWEVIENGNSWVPIPVTAPESGPSTALKMTVPSTAEEKICKKNDVKARSLLLMALPNEHQLTFNQYVDAQSMFAAIKARFGGNEATKRTQKALLKQQYENFNASSSESLDSIFNRLQKLVSRLAILGVVTPPEDLNVKFLRSLPSEWDTHVVVWMNKPDFDTMGLDDLYNNFKIVEQKVKKSTADNNDDKNLAFLTTSSPSSTNTINTVNTGVSTGTTKVNTASTETSTASFKMDLKWNMALLSMRARKFYQRTGRKIIIDGSSTARAPRSKDNRNWNQGSSSKAVRIEDAFEKAMCAIDGAGFDWSDMAEE</sequence>
<evidence type="ECO:0000313" key="7">
    <source>
        <dbReference type="Proteomes" id="UP001151760"/>
    </source>
</evidence>
<dbReference type="InterPro" id="IPR039537">
    <property type="entry name" value="Retrotran_Ty1/copia-like"/>
</dbReference>